<organism evidence="1 2">
    <name type="scientific">Paludibacter jiangxiensis</name>
    <dbReference type="NCBI Taxonomy" id="681398"/>
    <lineage>
        <taxon>Bacteria</taxon>
        <taxon>Pseudomonadati</taxon>
        <taxon>Bacteroidota</taxon>
        <taxon>Bacteroidia</taxon>
        <taxon>Bacteroidales</taxon>
        <taxon>Paludibacteraceae</taxon>
        <taxon>Paludibacter</taxon>
    </lineage>
</organism>
<sequence>MYTGGYDIALQIKEEVFNKALAALYYKGLFYIKKVFKFHSDELPPTLTNFAGVTCKAKLTSPPLLDFVAEDTANLILNTQMIFYLLGSVEIEFDADIDAQTKIVYDNAHHKLSLDLKEAEITSISLNDDFDLDEASLKRINDVIKYIVQHELLHQMETVSIPLSIFDLKVPGVPETHQMPVNRVDGKIIDNSWFRAGIDLFEDTAGDFNAIQFNRTADYNMAITESTIQQVIDFWWLFTIKPHYITKSKTDQLDKVQNFVNDVIDVAERVLQVATLGAIDVDTTFCNTKMNYGATINFVKPNINILTGERFSIFDTQMGVDVWLNIKTDITTTTEVLWGLLGKSSTSAIDQTLVNVTDNIAVTLKNIEGRIYLNDQMEVMGEVEQIDVDFDFGDSFVENLTDAAVAIVKGWIIDMIKSHIHAIVLCPKVVDINIESLGYHALIAPEELITTDNEVRIALNLDIKELQKNTTPQPGFIANTHTKEVHRIYCDELDEMNEINKVGYFVLKDALNDGYDTCGKCIPWYSKR</sequence>
<dbReference type="EMBL" id="BDCR01000001">
    <property type="protein sequence ID" value="GAT62144.1"/>
    <property type="molecule type" value="Genomic_DNA"/>
</dbReference>
<reference evidence="2" key="1">
    <citation type="submission" date="2016-04" db="EMBL/GenBank/DDBJ databases">
        <title>Draft genome sequence of Paludibacter jiangxiensis strain NM7.</title>
        <authorList>
            <person name="Qiu Y."/>
            <person name="Matsuura N."/>
            <person name="Ohashi A."/>
            <person name="Tourlousse M.D."/>
            <person name="Sekiguchi Y."/>
        </authorList>
    </citation>
    <scope>NUCLEOTIDE SEQUENCE [LARGE SCALE GENOMIC DNA]</scope>
    <source>
        <strain evidence="2">NM7</strain>
    </source>
</reference>
<evidence type="ECO:0000313" key="1">
    <source>
        <dbReference type="EMBL" id="GAT62144.1"/>
    </source>
</evidence>
<accession>A0A170YX07</accession>
<dbReference type="Proteomes" id="UP000076586">
    <property type="component" value="Unassembled WGS sequence"/>
</dbReference>
<dbReference type="Gene3D" id="3.15.20.10">
    <property type="entry name" value="Bactericidal permeability-increasing protein, domain 2"/>
    <property type="match status" value="1"/>
</dbReference>
<protein>
    <submittedName>
        <fullName evidence="1">Uncharacterized protein</fullName>
    </submittedName>
</protein>
<keyword evidence="2" id="KW-1185">Reference proteome</keyword>
<proteinExistence type="predicted"/>
<dbReference type="AlphaFoldDB" id="A0A170YX07"/>
<gene>
    <name evidence="1" type="ORF">PJIAN_1735</name>
</gene>
<evidence type="ECO:0000313" key="2">
    <source>
        <dbReference type="Proteomes" id="UP000076586"/>
    </source>
</evidence>
<name>A0A170YX07_9BACT</name>
<reference evidence="2" key="2">
    <citation type="journal article" date="2017" name="Genome Announc.">
        <title>Draft genome sequence of Paludibacter jiangxiensis NM7(T), a propionate-producing fermentative bacterium.</title>
        <authorList>
            <person name="Qiu Y.-L."/>
            <person name="Tourlousse D.M."/>
            <person name="Matsuura N."/>
            <person name="Ohashi A."/>
            <person name="Sekiguchi Y."/>
        </authorList>
    </citation>
    <scope>NUCLEOTIDE SEQUENCE [LARGE SCALE GENOMIC DNA]</scope>
    <source>
        <strain evidence="2">NM7</strain>
    </source>
</reference>
<comment type="caution">
    <text evidence="1">The sequence shown here is derived from an EMBL/GenBank/DDBJ whole genome shotgun (WGS) entry which is preliminary data.</text>
</comment>